<feature type="compositionally biased region" description="Basic and acidic residues" evidence="1">
    <location>
        <begin position="103"/>
        <end position="122"/>
    </location>
</feature>
<evidence type="ECO:0000313" key="3">
    <source>
        <dbReference type="Proteomes" id="UP000019473"/>
    </source>
</evidence>
<feature type="region of interest" description="Disordered" evidence="1">
    <location>
        <begin position="63"/>
        <end position="172"/>
    </location>
</feature>
<protein>
    <submittedName>
        <fullName evidence="2">Uncharacterized protein</fullName>
    </submittedName>
</protein>
<gene>
    <name evidence="2" type="ORF">A1O7_05157</name>
</gene>
<dbReference type="AlphaFoldDB" id="W9WRM9"/>
<dbReference type="HOGENOM" id="CLU_099912_0_0_1"/>
<accession>W9WRM9</accession>
<reference evidence="2 3" key="1">
    <citation type="submission" date="2013-03" db="EMBL/GenBank/DDBJ databases">
        <title>The Genome Sequence of Cladophialophora yegresii CBS 114405.</title>
        <authorList>
            <consortium name="The Broad Institute Genomics Platform"/>
            <person name="Cuomo C."/>
            <person name="de Hoog S."/>
            <person name="Gorbushina A."/>
            <person name="Walker B."/>
            <person name="Young S.K."/>
            <person name="Zeng Q."/>
            <person name="Gargeya S."/>
            <person name="Fitzgerald M."/>
            <person name="Haas B."/>
            <person name="Abouelleil A."/>
            <person name="Allen A.W."/>
            <person name="Alvarado L."/>
            <person name="Arachchi H.M."/>
            <person name="Berlin A.M."/>
            <person name="Chapman S.B."/>
            <person name="Gainer-Dewar J."/>
            <person name="Goldberg J."/>
            <person name="Griggs A."/>
            <person name="Gujja S."/>
            <person name="Hansen M."/>
            <person name="Howarth C."/>
            <person name="Imamovic A."/>
            <person name="Ireland A."/>
            <person name="Larimer J."/>
            <person name="McCowan C."/>
            <person name="Murphy C."/>
            <person name="Pearson M."/>
            <person name="Poon T.W."/>
            <person name="Priest M."/>
            <person name="Roberts A."/>
            <person name="Saif S."/>
            <person name="Shea T."/>
            <person name="Sisk P."/>
            <person name="Sykes S."/>
            <person name="Wortman J."/>
            <person name="Nusbaum C."/>
            <person name="Birren B."/>
        </authorList>
    </citation>
    <scope>NUCLEOTIDE SEQUENCE [LARGE SCALE GENOMIC DNA]</scope>
    <source>
        <strain evidence="2 3">CBS 114405</strain>
    </source>
</reference>
<sequence length="243" mass="26422">MSSKEPQSNNKSDLITKDAMYLFELMRDSPQPILLYITPYAEKTGTKANTIVKRLSEIKKRNRLNIVTTTSPPSGDTKSHTPATPRLRASNSNPRQDGQKPSVKRERKADVAKSTHHPDCNVKVEGSNHLGSSNAAHGLPSPAHSTPGTPPGKWTAANSRGATIRGSTGPGVGVDISTCQSQMPFYMPQKRAFDDFETDADADTRYVKREDGVIKKVKTETETETETWSFGGNGDAITAPNVL</sequence>
<dbReference type="Proteomes" id="UP000019473">
    <property type="component" value="Unassembled WGS sequence"/>
</dbReference>
<evidence type="ECO:0000313" key="2">
    <source>
        <dbReference type="EMBL" id="EXJ61004.1"/>
    </source>
</evidence>
<dbReference type="GeneID" id="19179742"/>
<feature type="compositionally biased region" description="Polar residues" evidence="1">
    <location>
        <begin position="65"/>
        <end position="82"/>
    </location>
</feature>
<dbReference type="VEuPathDB" id="FungiDB:A1O7_05157"/>
<dbReference type="RefSeq" id="XP_007757357.1">
    <property type="nucleotide sequence ID" value="XM_007759167.1"/>
</dbReference>
<evidence type="ECO:0000256" key="1">
    <source>
        <dbReference type="SAM" id="MobiDB-lite"/>
    </source>
</evidence>
<dbReference type="OrthoDB" id="4151761at2759"/>
<comment type="caution">
    <text evidence="2">The sequence shown here is derived from an EMBL/GenBank/DDBJ whole genome shotgun (WGS) entry which is preliminary data.</text>
</comment>
<keyword evidence="3" id="KW-1185">Reference proteome</keyword>
<name>W9WRM9_9EURO</name>
<organism evidence="2 3">
    <name type="scientific">Cladophialophora yegresii CBS 114405</name>
    <dbReference type="NCBI Taxonomy" id="1182544"/>
    <lineage>
        <taxon>Eukaryota</taxon>
        <taxon>Fungi</taxon>
        <taxon>Dikarya</taxon>
        <taxon>Ascomycota</taxon>
        <taxon>Pezizomycotina</taxon>
        <taxon>Eurotiomycetes</taxon>
        <taxon>Chaetothyriomycetidae</taxon>
        <taxon>Chaetothyriales</taxon>
        <taxon>Herpotrichiellaceae</taxon>
        <taxon>Cladophialophora</taxon>
    </lineage>
</organism>
<dbReference type="EMBL" id="AMGW01000003">
    <property type="protein sequence ID" value="EXJ61004.1"/>
    <property type="molecule type" value="Genomic_DNA"/>
</dbReference>
<proteinExistence type="predicted"/>